<reference evidence="4" key="1">
    <citation type="journal article" date="2017" name="bioRxiv">
        <title>Comparative analysis of the genomes of Stylophora pistillata and Acropora digitifera provides evidence for extensive differences between species of corals.</title>
        <authorList>
            <person name="Voolstra C.R."/>
            <person name="Li Y."/>
            <person name="Liew Y.J."/>
            <person name="Baumgarten S."/>
            <person name="Zoccola D."/>
            <person name="Flot J.-F."/>
            <person name="Tambutte S."/>
            <person name="Allemand D."/>
            <person name="Aranda M."/>
        </authorList>
    </citation>
    <scope>NUCLEOTIDE SEQUENCE [LARGE SCALE GENOMIC DNA]</scope>
</reference>
<sequence>MPKKSHETDKPAARPARSVPLNNSSISTCSSRSRSVYYKTFSELCQKMKSLKSLNEWSYKTFSDRLVIRKELEQFLLPKLEICILNSLGFTVKMFGSFLVDVHELYLKYRRSMQNVTLSMLVKELEAYTVCDGVNPSEMTSKLYHHVVPLNPDLDLDNNEQFPHKGYWRAKDCLLVCDNSVCESCQEYLFSTSSCRKAKERRQSRPAHVNAPISETDPERIKLTLQGQRLRCAELERQLNEIRVELEKTNIEVDHELSNDFSKILNSANDAEITSFMKLFWEQQKKLFSSSSKGVRFQWLTGFLEYLRKWKDSTEQRPGNFTQNARSKMFISWQTYEGFQITVNAVIDICKFLLQEGMEYVLTERFCQDPAEEYFGSQRKLGRRNDNPDIRTFGYNDNTIRVQRTISCQSGNTRGRQDKRRAWEQVTNDQLPCKKKRN</sequence>
<evidence type="ECO:0000256" key="1">
    <source>
        <dbReference type="SAM" id="Coils"/>
    </source>
</evidence>
<feature type="region of interest" description="Disordered" evidence="2">
    <location>
        <begin position="1"/>
        <end position="25"/>
    </location>
</feature>
<dbReference type="EMBL" id="LSMT01000558">
    <property type="protein sequence ID" value="PFX16292.1"/>
    <property type="molecule type" value="Genomic_DNA"/>
</dbReference>
<accession>A0A2B4RJ71</accession>
<dbReference type="Proteomes" id="UP000225706">
    <property type="component" value="Unassembled WGS sequence"/>
</dbReference>
<comment type="caution">
    <text evidence="3">The sequence shown here is derived from an EMBL/GenBank/DDBJ whole genome shotgun (WGS) entry which is preliminary data.</text>
</comment>
<feature type="coiled-coil region" evidence="1">
    <location>
        <begin position="225"/>
        <end position="252"/>
    </location>
</feature>
<dbReference type="OrthoDB" id="5982472at2759"/>
<evidence type="ECO:0000313" key="4">
    <source>
        <dbReference type="Proteomes" id="UP000225706"/>
    </source>
</evidence>
<gene>
    <name evidence="3" type="ORF">AWC38_SpisGene19445</name>
</gene>
<feature type="compositionally biased region" description="Basic and acidic residues" evidence="2">
    <location>
        <begin position="1"/>
        <end position="12"/>
    </location>
</feature>
<name>A0A2B4RJ71_STYPI</name>
<organism evidence="3 4">
    <name type="scientific">Stylophora pistillata</name>
    <name type="common">Smooth cauliflower coral</name>
    <dbReference type="NCBI Taxonomy" id="50429"/>
    <lineage>
        <taxon>Eukaryota</taxon>
        <taxon>Metazoa</taxon>
        <taxon>Cnidaria</taxon>
        <taxon>Anthozoa</taxon>
        <taxon>Hexacorallia</taxon>
        <taxon>Scleractinia</taxon>
        <taxon>Astrocoeniina</taxon>
        <taxon>Pocilloporidae</taxon>
        <taxon>Stylophora</taxon>
    </lineage>
</organism>
<keyword evidence="4" id="KW-1185">Reference proteome</keyword>
<evidence type="ECO:0000313" key="3">
    <source>
        <dbReference type="EMBL" id="PFX16292.1"/>
    </source>
</evidence>
<protein>
    <submittedName>
        <fullName evidence="3">Uncharacterized protein</fullName>
    </submittedName>
</protein>
<keyword evidence="1" id="KW-0175">Coiled coil</keyword>
<dbReference type="AlphaFoldDB" id="A0A2B4RJ71"/>
<evidence type="ECO:0000256" key="2">
    <source>
        <dbReference type="SAM" id="MobiDB-lite"/>
    </source>
</evidence>
<proteinExistence type="predicted"/>